<evidence type="ECO:0008006" key="5">
    <source>
        <dbReference type="Google" id="ProtNLM"/>
    </source>
</evidence>
<keyword evidence="2" id="KW-0812">Transmembrane</keyword>
<feature type="transmembrane region" description="Helical" evidence="2">
    <location>
        <begin position="185"/>
        <end position="209"/>
    </location>
</feature>
<dbReference type="AlphaFoldDB" id="A0A285F3K2"/>
<evidence type="ECO:0000256" key="1">
    <source>
        <dbReference type="SAM" id="MobiDB-lite"/>
    </source>
</evidence>
<keyword evidence="4" id="KW-1185">Reference proteome</keyword>
<feature type="compositionally biased region" description="Low complexity" evidence="1">
    <location>
        <begin position="135"/>
        <end position="160"/>
    </location>
</feature>
<sequence>MRRNAITLGVLIAVAVVAVQALLIPLFAAPAANLAPRDLPLAVAGPPAIAAQLESGHPGAFEITTVPDATAADAAIQDREVYGAIVVTASGPEVHIASGASPTVAALLTQAATGLGSQPAAPGGATQPAPPTQPAAPAQSIQPAAPAQPTQPAAPAQPAGSSAAGVGGVVVKDVVPLDADDPRGAGFGAAFLPLAITSMIAGILVFMLLKHRAARVVGLVAYGAFAGLGAAAVQQFWLGIVPGDYLAVAGALGLFALGMSAAVAGLAALLGEPGIGLGVLMFFLVGNAISGISAAPELLPQPWGAVGQWLPIGAGGSLLRSASYFDGHGASFPVAVLTAYTIGGLILVLIGRKRLGTVGAEVVGETTASPELVPAR</sequence>
<feature type="transmembrane region" description="Helical" evidence="2">
    <location>
        <begin position="246"/>
        <end position="270"/>
    </location>
</feature>
<feature type="compositionally biased region" description="Low complexity" evidence="1">
    <location>
        <begin position="116"/>
        <end position="127"/>
    </location>
</feature>
<keyword evidence="2" id="KW-1133">Transmembrane helix</keyword>
<feature type="transmembrane region" description="Helical" evidence="2">
    <location>
        <begin position="216"/>
        <end position="240"/>
    </location>
</feature>
<dbReference type="EMBL" id="OBDY01000001">
    <property type="protein sequence ID" value="SNY05842.1"/>
    <property type="molecule type" value="Genomic_DNA"/>
</dbReference>
<keyword evidence="2" id="KW-0472">Membrane</keyword>
<feature type="transmembrane region" description="Helical" evidence="2">
    <location>
        <begin position="277"/>
        <end position="295"/>
    </location>
</feature>
<feature type="region of interest" description="Disordered" evidence="1">
    <location>
        <begin position="116"/>
        <end position="160"/>
    </location>
</feature>
<dbReference type="Proteomes" id="UP000219612">
    <property type="component" value="Unassembled WGS sequence"/>
</dbReference>
<proteinExistence type="predicted"/>
<name>A0A285F3K2_9ACTN</name>
<feature type="transmembrane region" description="Helical" evidence="2">
    <location>
        <begin position="330"/>
        <end position="350"/>
    </location>
</feature>
<organism evidence="3 4">
    <name type="scientific">Paractinoplanes atraurantiacus</name>
    <dbReference type="NCBI Taxonomy" id="1036182"/>
    <lineage>
        <taxon>Bacteria</taxon>
        <taxon>Bacillati</taxon>
        <taxon>Actinomycetota</taxon>
        <taxon>Actinomycetes</taxon>
        <taxon>Micromonosporales</taxon>
        <taxon>Micromonosporaceae</taxon>
        <taxon>Paractinoplanes</taxon>
    </lineage>
</organism>
<evidence type="ECO:0000256" key="2">
    <source>
        <dbReference type="SAM" id="Phobius"/>
    </source>
</evidence>
<evidence type="ECO:0000313" key="3">
    <source>
        <dbReference type="EMBL" id="SNY05842.1"/>
    </source>
</evidence>
<dbReference type="RefSeq" id="WP_179854992.1">
    <property type="nucleotide sequence ID" value="NZ_OBDY01000001.1"/>
</dbReference>
<accession>A0A285F3K2</accession>
<evidence type="ECO:0000313" key="4">
    <source>
        <dbReference type="Proteomes" id="UP000219612"/>
    </source>
</evidence>
<protein>
    <recommendedName>
        <fullName evidence="5">ABC-2 family transporter protein</fullName>
    </recommendedName>
</protein>
<reference evidence="3 4" key="1">
    <citation type="submission" date="2017-09" db="EMBL/GenBank/DDBJ databases">
        <authorList>
            <person name="Ehlers B."/>
            <person name="Leendertz F.H."/>
        </authorList>
    </citation>
    <scope>NUCLEOTIDE SEQUENCE [LARGE SCALE GENOMIC DNA]</scope>
    <source>
        <strain evidence="3 4">CGMCC 4.6857</strain>
    </source>
</reference>
<gene>
    <name evidence="3" type="ORF">SAMN05421748_101568</name>
</gene>